<dbReference type="GeneID" id="89336421"/>
<dbReference type="EMBL" id="CP146016">
    <property type="protein sequence ID" value="WWQ59183.1"/>
    <property type="molecule type" value="Genomic_DNA"/>
</dbReference>
<sequence>MNDISSSCFLPSWNVGYPISKELQDISTNNIVESFNSLLERRRFSQVYTPHIPQIV</sequence>
<proteinExistence type="predicted"/>
<dbReference type="Proteomes" id="UP001432202">
    <property type="component" value="Chromosome"/>
</dbReference>
<evidence type="ECO:0000313" key="2">
    <source>
        <dbReference type="Proteomes" id="UP001432202"/>
    </source>
</evidence>
<keyword evidence="2" id="KW-1185">Reference proteome</keyword>
<name>A0AAX4KW96_9CREN</name>
<protein>
    <recommendedName>
        <fullName evidence="3">Transposase</fullName>
    </recommendedName>
</protein>
<dbReference type="AlphaFoldDB" id="A0AAX4KW96"/>
<accession>A0AAX4KW96</accession>
<evidence type="ECO:0008006" key="3">
    <source>
        <dbReference type="Google" id="ProtNLM"/>
    </source>
</evidence>
<evidence type="ECO:0000313" key="1">
    <source>
        <dbReference type="EMBL" id="WWQ59183.1"/>
    </source>
</evidence>
<gene>
    <name evidence="1" type="ORF">V6M85_06595</name>
</gene>
<reference evidence="1 2" key="1">
    <citation type="submission" date="2024-02" db="EMBL/GenBank/DDBJ databases">
        <title>STSV induces naive adaptation in Sulfolobus.</title>
        <authorList>
            <person name="Xiang X."/>
            <person name="Song M."/>
        </authorList>
    </citation>
    <scope>NUCLEOTIDE SEQUENCE [LARGE SCALE GENOMIC DNA]</scope>
    <source>
        <strain evidence="1 2">RT2</strain>
    </source>
</reference>
<organism evidence="1 2">
    <name type="scientific">Sulfolobus tengchongensis</name>
    <dbReference type="NCBI Taxonomy" id="207809"/>
    <lineage>
        <taxon>Archaea</taxon>
        <taxon>Thermoproteota</taxon>
        <taxon>Thermoprotei</taxon>
        <taxon>Sulfolobales</taxon>
        <taxon>Sulfolobaceae</taxon>
        <taxon>Sulfolobus</taxon>
    </lineage>
</organism>
<dbReference type="RefSeq" id="WP_338598128.1">
    <property type="nucleotide sequence ID" value="NZ_CP146016.1"/>
</dbReference>